<keyword evidence="3" id="KW-1185">Reference proteome</keyword>
<organism evidence="2 3">
    <name type="scientific">Kocuria gwangalliensis</name>
    <dbReference type="NCBI Taxonomy" id="501592"/>
    <lineage>
        <taxon>Bacteria</taxon>
        <taxon>Bacillati</taxon>
        <taxon>Actinomycetota</taxon>
        <taxon>Actinomycetes</taxon>
        <taxon>Micrococcales</taxon>
        <taxon>Micrococcaceae</taxon>
        <taxon>Kocuria</taxon>
    </lineage>
</organism>
<evidence type="ECO:0000313" key="2">
    <source>
        <dbReference type="EMBL" id="GAA4692049.1"/>
    </source>
</evidence>
<keyword evidence="1" id="KW-0812">Transmembrane</keyword>
<evidence type="ECO:0000313" key="3">
    <source>
        <dbReference type="Proteomes" id="UP001501446"/>
    </source>
</evidence>
<evidence type="ECO:0000256" key="1">
    <source>
        <dbReference type="SAM" id="Phobius"/>
    </source>
</evidence>
<protein>
    <submittedName>
        <fullName evidence="2">Uncharacterized protein</fullName>
    </submittedName>
</protein>
<accession>A0ABP8WLX7</accession>
<dbReference type="EMBL" id="BAABLN010000006">
    <property type="protein sequence ID" value="GAA4692049.1"/>
    <property type="molecule type" value="Genomic_DNA"/>
</dbReference>
<keyword evidence="1" id="KW-0472">Membrane</keyword>
<dbReference type="RefSeq" id="WP_345310532.1">
    <property type="nucleotide sequence ID" value="NZ_BAABLN010000006.1"/>
</dbReference>
<name>A0ABP8WLX7_9MICC</name>
<proteinExistence type="predicted"/>
<reference evidence="3" key="1">
    <citation type="journal article" date="2019" name="Int. J. Syst. Evol. Microbiol.">
        <title>The Global Catalogue of Microorganisms (GCM) 10K type strain sequencing project: providing services to taxonomists for standard genome sequencing and annotation.</title>
        <authorList>
            <consortium name="The Broad Institute Genomics Platform"/>
            <consortium name="The Broad Institute Genome Sequencing Center for Infectious Disease"/>
            <person name="Wu L."/>
            <person name="Ma J."/>
        </authorList>
    </citation>
    <scope>NUCLEOTIDE SEQUENCE [LARGE SCALE GENOMIC DNA]</scope>
    <source>
        <strain evidence="3">JCM 18958</strain>
    </source>
</reference>
<comment type="caution">
    <text evidence="2">The sequence shown here is derived from an EMBL/GenBank/DDBJ whole genome shotgun (WGS) entry which is preliminary data.</text>
</comment>
<keyword evidence="1" id="KW-1133">Transmembrane helix</keyword>
<gene>
    <name evidence="2" type="ORF">GCM10025781_06560</name>
</gene>
<dbReference type="Proteomes" id="UP001501446">
    <property type="component" value="Unassembled WGS sequence"/>
</dbReference>
<sequence length="75" mass="8068">MWWPAIIIGSVMLLTGLVFAFRRHALAQAYAARRTPLPRDHPQYRADPALGPGVFLLAGIVGILGGLAGLWAGIF</sequence>
<feature type="transmembrane region" description="Helical" evidence="1">
    <location>
        <begin position="53"/>
        <end position="74"/>
    </location>
</feature>